<evidence type="ECO:0000313" key="5">
    <source>
        <dbReference type="Proteomes" id="UP000488956"/>
    </source>
</evidence>
<gene>
    <name evidence="3" type="ORF">PF007_g11565</name>
    <name evidence="2" type="ORF">PF010_g12421</name>
</gene>
<evidence type="ECO:0000313" key="4">
    <source>
        <dbReference type="Proteomes" id="UP000441208"/>
    </source>
</evidence>
<organism evidence="3 4">
    <name type="scientific">Phytophthora fragariae</name>
    <dbReference type="NCBI Taxonomy" id="53985"/>
    <lineage>
        <taxon>Eukaryota</taxon>
        <taxon>Sar</taxon>
        <taxon>Stramenopiles</taxon>
        <taxon>Oomycota</taxon>
        <taxon>Peronosporomycetes</taxon>
        <taxon>Peronosporales</taxon>
        <taxon>Peronosporaceae</taxon>
        <taxon>Phytophthora</taxon>
    </lineage>
</organism>
<feature type="region of interest" description="Disordered" evidence="1">
    <location>
        <begin position="1"/>
        <end position="23"/>
    </location>
</feature>
<dbReference type="AlphaFoldDB" id="A0A6A3S8N5"/>
<dbReference type="Proteomes" id="UP000488956">
    <property type="component" value="Unassembled WGS sequence"/>
</dbReference>
<evidence type="ECO:0000313" key="3">
    <source>
        <dbReference type="EMBL" id="KAE9111204.1"/>
    </source>
</evidence>
<dbReference type="Proteomes" id="UP000441208">
    <property type="component" value="Unassembled WGS sequence"/>
</dbReference>
<sequence>MSPNATSVSSTEPELPILEAEKSEPVENNSIGDLVHIVKVFDYQKAKDSHDIADCSWMHQTAYKLVKEDGLKVDLSTRDGFKALKGSDKMLVQFVYFTCSEDKFDENLIPAKTGRYVFESESDFAPATSAMNKYANMPLIDLVFKSKDYDEYLYDLCSLINETWFRDSTNMWKFTRTVYHMQGDSMLYRRTFAAVLASKFGKHFDDTRAMIDYDRIGSDTKYKDQGSITTLKSVAGGSNAEGYKNWKAKYDPEPIKIKTEKKTTEAADSETGAKIESRLGKRWVAEVKRICEKTSIDYDKLLTGMLKTIEINGDYCMMDWRDEFIQPMNRITHDAHVLLAEFIAISGNWVYKNIEEAAKFAAQIIDPTIVLFANGDVFVRQKLDECEDDGAKKTPSALMKLINFRFFSKDAEGRETIRSHTLDRIMLVYSPMFHRYNRYVSRWDIDANDNGTFGMCAPYRGQMLSDDEYDPKMLNRFLEFVLEVICDGNQKKYKFFLDYCEHSIRFKNAKTGVAMIFYHIE</sequence>
<evidence type="ECO:0000313" key="2">
    <source>
        <dbReference type="EMBL" id="KAE9107018.1"/>
    </source>
</evidence>
<comment type="caution">
    <text evidence="3">The sequence shown here is derived from an EMBL/GenBank/DDBJ whole genome shotgun (WGS) entry which is preliminary data.</text>
</comment>
<accession>A0A6A3S8N5</accession>
<name>A0A6A3S8N5_9STRA</name>
<evidence type="ECO:0000256" key="1">
    <source>
        <dbReference type="SAM" id="MobiDB-lite"/>
    </source>
</evidence>
<dbReference type="EMBL" id="QXFZ01000584">
    <property type="protein sequence ID" value="KAE9111204.1"/>
    <property type="molecule type" value="Genomic_DNA"/>
</dbReference>
<reference evidence="3 4" key="1">
    <citation type="submission" date="2018-08" db="EMBL/GenBank/DDBJ databases">
        <title>Genomic investigation of the strawberry pathogen Phytophthora fragariae indicates pathogenicity is determined by transcriptional variation in three key races.</title>
        <authorList>
            <person name="Adams T.M."/>
            <person name="Armitage A.D."/>
            <person name="Sobczyk M.K."/>
            <person name="Bates H.J."/>
            <person name="Dunwell J.M."/>
            <person name="Nellist C.F."/>
            <person name="Harrison R.J."/>
        </authorList>
    </citation>
    <scope>NUCLEOTIDE SEQUENCE [LARGE SCALE GENOMIC DNA]</scope>
    <source>
        <strain evidence="3 4">NOV-71</strain>
        <strain evidence="2 5">ONT-3</strain>
    </source>
</reference>
<proteinExistence type="predicted"/>
<dbReference type="EMBL" id="QXFX01000692">
    <property type="protein sequence ID" value="KAE9107018.1"/>
    <property type="molecule type" value="Genomic_DNA"/>
</dbReference>
<protein>
    <submittedName>
        <fullName evidence="3">Uncharacterized protein</fullName>
    </submittedName>
</protein>
<feature type="compositionally biased region" description="Polar residues" evidence="1">
    <location>
        <begin position="1"/>
        <end position="12"/>
    </location>
</feature>